<proteinExistence type="predicted"/>
<feature type="region of interest" description="Disordered" evidence="1">
    <location>
        <begin position="23"/>
        <end position="60"/>
    </location>
</feature>
<sequence length="122" mass="13377">MHREDVVWGLLLGVPSGHRVHRELSQQELVSRDPQQSIARSSGSVSQSSRVPAGAASHWRGPGSCYGCGVVGHHWRDFPQNPNKGKTQSSEPTVGDMARSHRIYAAVENRQAEHQSTVIETT</sequence>
<keyword evidence="3" id="KW-1185">Reference proteome</keyword>
<protein>
    <submittedName>
        <fullName evidence="2">Uncharacterized protein</fullName>
    </submittedName>
</protein>
<evidence type="ECO:0000313" key="3">
    <source>
        <dbReference type="Proteomes" id="UP000824469"/>
    </source>
</evidence>
<evidence type="ECO:0000313" key="2">
    <source>
        <dbReference type="EMBL" id="KAH9332176.1"/>
    </source>
</evidence>
<comment type="caution">
    <text evidence="2">The sequence shown here is derived from an EMBL/GenBank/DDBJ whole genome shotgun (WGS) entry which is preliminary data.</text>
</comment>
<name>A0AA38H0M1_TAXCH</name>
<feature type="region of interest" description="Disordered" evidence="1">
    <location>
        <begin position="77"/>
        <end position="96"/>
    </location>
</feature>
<reference evidence="2 3" key="1">
    <citation type="journal article" date="2021" name="Nat. Plants">
        <title>The Taxus genome provides insights into paclitaxel biosynthesis.</title>
        <authorList>
            <person name="Xiong X."/>
            <person name="Gou J."/>
            <person name="Liao Q."/>
            <person name="Li Y."/>
            <person name="Zhou Q."/>
            <person name="Bi G."/>
            <person name="Li C."/>
            <person name="Du R."/>
            <person name="Wang X."/>
            <person name="Sun T."/>
            <person name="Guo L."/>
            <person name="Liang H."/>
            <person name="Lu P."/>
            <person name="Wu Y."/>
            <person name="Zhang Z."/>
            <person name="Ro D.K."/>
            <person name="Shang Y."/>
            <person name="Huang S."/>
            <person name="Yan J."/>
        </authorList>
    </citation>
    <scope>NUCLEOTIDE SEQUENCE [LARGE SCALE GENOMIC DNA]</scope>
    <source>
        <strain evidence="2">Ta-2019</strain>
    </source>
</reference>
<feature type="non-terminal residue" evidence="2">
    <location>
        <position position="122"/>
    </location>
</feature>
<dbReference type="EMBL" id="JAHRHJ020000001">
    <property type="protein sequence ID" value="KAH9332176.1"/>
    <property type="molecule type" value="Genomic_DNA"/>
</dbReference>
<accession>A0AA38H0M1</accession>
<feature type="compositionally biased region" description="Polar residues" evidence="1">
    <location>
        <begin position="80"/>
        <end position="92"/>
    </location>
</feature>
<dbReference type="Proteomes" id="UP000824469">
    <property type="component" value="Unassembled WGS sequence"/>
</dbReference>
<organism evidence="2 3">
    <name type="scientific">Taxus chinensis</name>
    <name type="common">Chinese yew</name>
    <name type="synonym">Taxus wallichiana var. chinensis</name>
    <dbReference type="NCBI Taxonomy" id="29808"/>
    <lineage>
        <taxon>Eukaryota</taxon>
        <taxon>Viridiplantae</taxon>
        <taxon>Streptophyta</taxon>
        <taxon>Embryophyta</taxon>
        <taxon>Tracheophyta</taxon>
        <taxon>Spermatophyta</taxon>
        <taxon>Pinopsida</taxon>
        <taxon>Pinidae</taxon>
        <taxon>Conifers II</taxon>
        <taxon>Cupressales</taxon>
        <taxon>Taxaceae</taxon>
        <taxon>Taxus</taxon>
    </lineage>
</organism>
<gene>
    <name evidence="2" type="ORF">KI387_044320</name>
</gene>
<dbReference type="AlphaFoldDB" id="A0AA38H0M1"/>
<evidence type="ECO:0000256" key="1">
    <source>
        <dbReference type="SAM" id="MobiDB-lite"/>
    </source>
</evidence>
<feature type="compositionally biased region" description="Low complexity" evidence="1">
    <location>
        <begin position="35"/>
        <end position="49"/>
    </location>
</feature>